<reference evidence="4 5" key="1">
    <citation type="submission" date="2019-06" db="EMBL/GenBank/DDBJ databases">
        <title>Streptomyces sporangiiformans sp. nov., a novel actinomycete isolated from soil in Mount Song.</title>
        <authorList>
            <person name="Han L."/>
        </authorList>
    </citation>
    <scope>NUCLEOTIDE SEQUENCE [LARGE SCALE GENOMIC DNA]</scope>
    <source>
        <strain evidence="4 5">NEAU-SSA 1</strain>
    </source>
</reference>
<organism evidence="4 5">
    <name type="scientific">Streptomyces sporangiiformans</name>
    <dbReference type="NCBI Taxonomy" id="2315329"/>
    <lineage>
        <taxon>Bacteria</taxon>
        <taxon>Bacillati</taxon>
        <taxon>Actinomycetota</taxon>
        <taxon>Actinomycetes</taxon>
        <taxon>Kitasatosporales</taxon>
        <taxon>Streptomycetaceae</taxon>
        <taxon>Streptomyces</taxon>
    </lineage>
</organism>
<dbReference type="InterPro" id="IPR009430">
    <property type="entry name" value="GvpL/GvpF"/>
</dbReference>
<dbReference type="PANTHER" id="PTHR36852:SF1">
    <property type="entry name" value="PROTEIN GVPL 2"/>
    <property type="match status" value="1"/>
</dbReference>
<name>A0A505CY80_9ACTN</name>
<dbReference type="GO" id="GO:0031412">
    <property type="term" value="P:gas vesicle organization"/>
    <property type="evidence" value="ECO:0007669"/>
    <property type="project" value="InterPro"/>
</dbReference>
<keyword evidence="1" id="KW-0304">Gas vesicle</keyword>
<dbReference type="EMBL" id="VCHX02000315">
    <property type="protein sequence ID" value="TPQ16983.1"/>
    <property type="molecule type" value="Genomic_DNA"/>
</dbReference>
<comment type="subcellular location">
    <subcellularLocation>
        <location evidence="2">Gas vesicle</location>
    </subcellularLocation>
</comment>
<comment type="similarity">
    <text evidence="3">Belongs to the gas vesicle GvpF/GvpL family.</text>
</comment>
<dbReference type="GO" id="GO:0031411">
    <property type="term" value="C:gas vesicle"/>
    <property type="evidence" value="ECO:0007669"/>
    <property type="project" value="UniProtKB-SubCell"/>
</dbReference>
<evidence type="ECO:0000313" key="4">
    <source>
        <dbReference type="EMBL" id="TPQ16983.1"/>
    </source>
</evidence>
<evidence type="ECO:0000256" key="2">
    <source>
        <dbReference type="ARBA" id="ARBA00035108"/>
    </source>
</evidence>
<dbReference type="OrthoDB" id="3867411at2"/>
<dbReference type="RefSeq" id="WP_119105276.1">
    <property type="nucleotide sequence ID" value="NZ_QXMJ01000315.1"/>
</dbReference>
<dbReference type="AlphaFoldDB" id="A0A505CY80"/>
<protein>
    <submittedName>
        <fullName evidence="4">GvpL/GvpF family gas vesicle protein</fullName>
    </submittedName>
</protein>
<keyword evidence="5" id="KW-1185">Reference proteome</keyword>
<evidence type="ECO:0000256" key="3">
    <source>
        <dbReference type="ARBA" id="ARBA00035643"/>
    </source>
</evidence>
<proteinExistence type="inferred from homology"/>
<sequence length="270" mass="29620">MTAEDVTACYVYGVVPDDRTDDAVIEDLRPVGNPEARVGFVRHGGLAALVSEVPTGKAIGTPEDLRSHAQVLDAMAAAESPVLPFRFGTVLRDTDSVVEELLTEGREDFSLALERLENKAQFTLRAQYVQDAVLREVLEEHEEVRRLREELADVPEPAGYEQRVRLGELIVNAIEAKRQTDFQEVEQRLEPLAHAMISAEPAAAEGLVTASFLLEHGQLEAFEEAVEELAEQWRERVELRLLGPMAPYDFVSDALSADKEAAATAGEGGG</sequence>
<evidence type="ECO:0000256" key="1">
    <source>
        <dbReference type="ARBA" id="ARBA00022987"/>
    </source>
</evidence>
<comment type="caution">
    <text evidence="4">The sequence shown here is derived from an EMBL/GenBank/DDBJ whole genome shotgun (WGS) entry which is preliminary data.</text>
</comment>
<evidence type="ECO:0000313" key="5">
    <source>
        <dbReference type="Proteomes" id="UP000317378"/>
    </source>
</evidence>
<dbReference type="PANTHER" id="PTHR36852">
    <property type="entry name" value="PROTEIN GVPL 2"/>
    <property type="match status" value="1"/>
</dbReference>
<gene>
    <name evidence="4" type="ORF">FGD71_038915</name>
</gene>
<accession>A0A505CY80</accession>
<dbReference type="Proteomes" id="UP000317378">
    <property type="component" value="Unassembled WGS sequence"/>
</dbReference>
<dbReference type="Pfam" id="PF06386">
    <property type="entry name" value="GvpL_GvpF"/>
    <property type="match status" value="1"/>
</dbReference>